<comment type="caution">
    <text evidence="6">The sequence shown here is derived from an EMBL/GenBank/DDBJ whole genome shotgun (WGS) entry which is preliminary data.</text>
</comment>
<dbReference type="InterPro" id="IPR040442">
    <property type="entry name" value="Pyrv_kinase-like_dom_sf"/>
</dbReference>
<reference evidence="6 7" key="1">
    <citation type="journal article" date="2014" name="Int. J. Syst. Evol. Microbiol.">
        <title>Complete genome sequence of Corynebacterium casei LMG S-19264T (=DSM 44701T), isolated from a smear-ripened cheese.</title>
        <authorList>
            <consortium name="US DOE Joint Genome Institute (JGI-PGF)"/>
            <person name="Walter F."/>
            <person name="Albersmeier A."/>
            <person name="Kalinowski J."/>
            <person name="Ruckert C."/>
        </authorList>
    </citation>
    <scope>NUCLEOTIDE SEQUENCE [LARGE SCALE GENOMIC DNA]</scope>
    <source>
        <strain evidence="6 7">CGMCC 4.7206</strain>
    </source>
</reference>
<dbReference type="GO" id="GO:0005737">
    <property type="term" value="C:cytoplasm"/>
    <property type="evidence" value="ECO:0007669"/>
    <property type="project" value="TreeGrafter"/>
</dbReference>
<keyword evidence="8" id="KW-1185">Reference proteome</keyword>
<sequence>MTRANQSATPVADFVRRVREREPLVGYWLLADSPVMTERLARTGFDYLCLDQQHGLMGYSGIRDGLMAIDAGGALGPRPTVGLVRTAANDPRCIGQALDAGAAGVIVPMIDDAEAAREAVRNAKYPPLGRRSYGPMRSELRRGSDLAVVNDTTLVAVMIETAAGLDNVAEIAAVPGVDALYVGPYDLTLAIGGGHPDDPAAVEARDAALHRILRAGHAAGKAVGIHADDGDTAAARLALGFDFISIEGDLVHLEQIARSHLDRARRV</sequence>
<dbReference type="PANTHER" id="PTHR30502:SF0">
    <property type="entry name" value="PHOSPHOENOLPYRUVATE CARBOXYLASE FAMILY PROTEIN"/>
    <property type="match status" value="1"/>
</dbReference>
<dbReference type="Pfam" id="PF03328">
    <property type="entry name" value="HpcH_HpaI"/>
    <property type="match status" value="1"/>
</dbReference>
<organism evidence="6 7">
    <name type="scientific">Saccharopolyspora thermophila</name>
    <dbReference type="NCBI Taxonomy" id="89367"/>
    <lineage>
        <taxon>Bacteria</taxon>
        <taxon>Bacillati</taxon>
        <taxon>Actinomycetota</taxon>
        <taxon>Actinomycetes</taxon>
        <taxon>Pseudonocardiales</taxon>
        <taxon>Pseudonocardiaceae</taxon>
        <taxon>Saccharopolyspora</taxon>
    </lineage>
</organism>
<proteinExistence type="inferred from homology"/>
<protein>
    <submittedName>
        <fullName evidence="5 6">Aldolase</fullName>
    </submittedName>
</protein>
<accession>A0A917JPV1</accession>
<dbReference type="AlphaFoldDB" id="A0A917JPV1"/>
<dbReference type="Gene3D" id="3.20.20.60">
    <property type="entry name" value="Phosphoenolpyruvate-binding domains"/>
    <property type="match status" value="1"/>
</dbReference>
<reference evidence="5 8" key="2">
    <citation type="journal article" date="2019" name="Int. J. Syst. Evol. Microbiol.">
        <title>The Global Catalogue of Microorganisms (GCM) 10K type strain sequencing project: providing services to taxonomists for standard genome sequencing and annotation.</title>
        <authorList>
            <consortium name="The Broad Institute Genomics Platform"/>
            <consortium name="The Broad Institute Genome Sequencing Center for Infectious Disease"/>
            <person name="Wu L."/>
            <person name="Ma J."/>
        </authorList>
    </citation>
    <scope>NUCLEOTIDE SEQUENCE [LARGE SCALE GENOMIC DNA]</scope>
    <source>
        <strain evidence="5 8">JCM 10664</strain>
    </source>
</reference>
<dbReference type="PANTHER" id="PTHR30502">
    <property type="entry name" value="2-KETO-3-DEOXY-L-RHAMNONATE ALDOLASE"/>
    <property type="match status" value="1"/>
</dbReference>
<dbReference type="EMBL" id="BAAAHC010000009">
    <property type="protein sequence ID" value="GAA0521572.1"/>
    <property type="molecule type" value="Genomic_DNA"/>
</dbReference>
<keyword evidence="2" id="KW-0479">Metal-binding</keyword>
<dbReference type="Proteomes" id="UP001500220">
    <property type="component" value="Unassembled WGS sequence"/>
</dbReference>
<evidence type="ECO:0000256" key="3">
    <source>
        <dbReference type="ARBA" id="ARBA00023239"/>
    </source>
</evidence>
<dbReference type="InterPro" id="IPR050251">
    <property type="entry name" value="HpcH-HpaI_aldolase"/>
</dbReference>
<dbReference type="InterPro" id="IPR005000">
    <property type="entry name" value="Aldolase/citrate-lyase_domain"/>
</dbReference>
<evidence type="ECO:0000259" key="4">
    <source>
        <dbReference type="Pfam" id="PF03328"/>
    </source>
</evidence>
<reference evidence="5" key="4">
    <citation type="submission" date="2023-12" db="EMBL/GenBank/DDBJ databases">
        <authorList>
            <person name="Sun Q."/>
            <person name="Inoue M."/>
        </authorList>
    </citation>
    <scope>NUCLEOTIDE SEQUENCE</scope>
    <source>
        <strain evidence="5">JCM 10664</strain>
    </source>
</reference>
<dbReference type="SUPFAM" id="SSF51621">
    <property type="entry name" value="Phosphoenolpyruvate/pyruvate domain"/>
    <property type="match status" value="1"/>
</dbReference>
<keyword evidence="3 5" id="KW-0456">Lyase</keyword>
<dbReference type="Proteomes" id="UP000597989">
    <property type="component" value="Unassembled WGS sequence"/>
</dbReference>
<evidence type="ECO:0000313" key="7">
    <source>
        <dbReference type="Proteomes" id="UP000597989"/>
    </source>
</evidence>
<dbReference type="EMBL" id="BMMT01000002">
    <property type="protein sequence ID" value="GGI76678.1"/>
    <property type="molecule type" value="Genomic_DNA"/>
</dbReference>
<dbReference type="InterPro" id="IPR015813">
    <property type="entry name" value="Pyrv/PenolPyrv_kinase-like_dom"/>
</dbReference>
<comment type="similarity">
    <text evidence="1">Belongs to the HpcH/HpaI aldolase family.</text>
</comment>
<evidence type="ECO:0000313" key="6">
    <source>
        <dbReference type="EMBL" id="GGI76678.1"/>
    </source>
</evidence>
<dbReference type="GO" id="GO:0016832">
    <property type="term" value="F:aldehyde-lyase activity"/>
    <property type="evidence" value="ECO:0007669"/>
    <property type="project" value="TreeGrafter"/>
</dbReference>
<dbReference type="GO" id="GO:0046872">
    <property type="term" value="F:metal ion binding"/>
    <property type="evidence" value="ECO:0007669"/>
    <property type="project" value="UniProtKB-KW"/>
</dbReference>
<evidence type="ECO:0000313" key="8">
    <source>
        <dbReference type="Proteomes" id="UP001500220"/>
    </source>
</evidence>
<gene>
    <name evidence="5" type="ORF">GCM10009545_24600</name>
    <name evidence="6" type="ORF">GCM10011581_12210</name>
</gene>
<reference evidence="6" key="3">
    <citation type="submission" date="2020-09" db="EMBL/GenBank/DDBJ databases">
        <authorList>
            <person name="Sun Q."/>
            <person name="Zhou Y."/>
        </authorList>
    </citation>
    <scope>NUCLEOTIDE SEQUENCE</scope>
    <source>
        <strain evidence="6">CGMCC 4.7206</strain>
    </source>
</reference>
<name>A0A917JPV1_9PSEU</name>
<dbReference type="RefSeq" id="WP_229679864.1">
    <property type="nucleotide sequence ID" value="NZ_BAAAHC010000009.1"/>
</dbReference>
<evidence type="ECO:0000256" key="2">
    <source>
        <dbReference type="ARBA" id="ARBA00022723"/>
    </source>
</evidence>
<feature type="domain" description="HpcH/HpaI aldolase/citrate lyase" evidence="4">
    <location>
        <begin position="26"/>
        <end position="246"/>
    </location>
</feature>
<evidence type="ECO:0000256" key="1">
    <source>
        <dbReference type="ARBA" id="ARBA00005568"/>
    </source>
</evidence>
<evidence type="ECO:0000313" key="5">
    <source>
        <dbReference type="EMBL" id="GAA0521572.1"/>
    </source>
</evidence>